<dbReference type="Pfam" id="PF13624">
    <property type="entry name" value="SurA_N_3"/>
    <property type="match status" value="1"/>
</dbReference>
<evidence type="ECO:0000313" key="2">
    <source>
        <dbReference type="EMBL" id="CAI27295.1"/>
    </source>
</evidence>
<reference evidence="2 3" key="1">
    <citation type="journal article" date="2006" name="J. Bacteriol.">
        <title>Comparative genomic analysis of three strains of Ehrlichia ruminantium reveals an active process of genome size plasticity.</title>
        <authorList>
            <person name="Frutos R."/>
            <person name="Viari A."/>
            <person name="Ferraz C."/>
            <person name="Morgat A."/>
            <person name="Eychenie S."/>
            <person name="Kandassami Y."/>
            <person name="Chantal I."/>
            <person name="Bensaid A."/>
            <person name="Coissac E."/>
            <person name="Vachiery N."/>
            <person name="Demaille J."/>
            <person name="Martinez D."/>
        </authorList>
    </citation>
    <scope>NUCLEOTIDE SEQUENCE [LARGE SCALE GENOMIC DNA]</scope>
    <source>
        <strain evidence="2 3">Welgevonden</strain>
    </source>
</reference>
<dbReference type="KEGG" id="eru:Erum7600"/>
<dbReference type="HOGENOM" id="CLU_058598_0_0_5"/>
<dbReference type="EMBL" id="CR925678">
    <property type="protein sequence ID" value="CAI27295.1"/>
    <property type="molecule type" value="Genomic_DNA"/>
</dbReference>
<dbReference type="SUPFAM" id="SSF54534">
    <property type="entry name" value="FKBP-like"/>
    <property type="match status" value="1"/>
</dbReference>
<evidence type="ECO:0000256" key="1">
    <source>
        <dbReference type="ARBA" id="ARBA00022729"/>
    </source>
</evidence>
<gene>
    <name evidence="2" type="ordered locus">ERWE_CDS_08010</name>
</gene>
<dbReference type="PANTHER" id="PTHR47637">
    <property type="entry name" value="CHAPERONE SURA"/>
    <property type="match status" value="1"/>
</dbReference>
<organism evidence="2 3">
    <name type="scientific">Ehrlichia ruminantium (strain Welgevonden)</name>
    <dbReference type="NCBI Taxonomy" id="254945"/>
    <lineage>
        <taxon>Bacteria</taxon>
        <taxon>Pseudomonadati</taxon>
        <taxon>Pseudomonadota</taxon>
        <taxon>Alphaproteobacteria</taxon>
        <taxon>Rickettsiales</taxon>
        <taxon>Anaplasmataceae</taxon>
        <taxon>Ehrlichia</taxon>
    </lineage>
</organism>
<dbReference type="InterPro" id="IPR027304">
    <property type="entry name" value="Trigger_fact/SurA_dom_sf"/>
</dbReference>
<evidence type="ECO:0000313" key="3">
    <source>
        <dbReference type="Proteomes" id="UP000001021"/>
    </source>
</evidence>
<keyword evidence="1" id="KW-0732">Signal</keyword>
<dbReference type="eggNOG" id="COG0760">
    <property type="taxonomic scope" value="Bacteria"/>
</dbReference>
<keyword evidence="3" id="KW-1185">Reference proteome</keyword>
<name>A0A0H3M1Y0_EHRRW</name>
<dbReference type="SUPFAM" id="SSF109998">
    <property type="entry name" value="Triger factor/SurA peptide-binding domain-like"/>
    <property type="match status" value="1"/>
</dbReference>
<sequence>MVKEFLTLLCFYMIVNRENLLMIIHMRNRTIGLFLLIFAFYCSNAFANVKMVAMVNGELISSLDLERYIAISKFFYHVDSDVAKDIELDSLIDEYIWKQEAEKLKVVVSEQEILDAVNQLFVMKGSNHKENHNNDFKSYTEQQGLDYDMLIQHVKSKLLWNKILMLKVVPYISVSNKEILDSQDTMLSPNGLNIFVHIQEIVLPVGLSDNNVTDVIRSLHDGISIDNIKKRVEGLLFEETSINLKDVDIVLANQLLNAKVNDVIGPIKTEYGNLIIKLLNRFEINREFANSSVNLQQMYLDVQESKKYVDQISLLKTKAKCENFQNIAAELGLPKPLSFVAKVKDLSVKIQSNLQSLDIGSIVEVTNNDAVNIIMLCNVTKGKADDTSVSDVNMIKQKLYMEKLTMQSEYLLSTLKKSSLIEKYN</sequence>
<dbReference type="InterPro" id="IPR050280">
    <property type="entry name" value="OMP_Chaperone_SurA"/>
</dbReference>
<proteinExistence type="predicted"/>
<protein>
    <submittedName>
        <fullName evidence="2">Uncharacterized protein</fullName>
    </submittedName>
</protein>
<dbReference type="KEGG" id="erw:ERWE_CDS_08010"/>
<accession>A0A0H3M1Y0</accession>
<dbReference type="Gene3D" id="1.10.4030.10">
    <property type="entry name" value="Porin chaperone SurA, peptide-binding domain"/>
    <property type="match status" value="1"/>
</dbReference>
<dbReference type="PANTHER" id="PTHR47637:SF1">
    <property type="entry name" value="CHAPERONE SURA"/>
    <property type="match status" value="1"/>
</dbReference>
<dbReference type="AlphaFoldDB" id="A0A0H3M1Y0"/>
<dbReference type="Proteomes" id="UP000001021">
    <property type="component" value="Chromosome"/>
</dbReference>